<dbReference type="SUPFAM" id="SSF47413">
    <property type="entry name" value="lambda repressor-like DNA-binding domains"/>
    <property type="match status" value="1"/>
</dbReference>
<protein>
    <recommendedName>
        <fullName evidence="1">HTH cro/C1-type domain-containing protein</fullName>
    </recommendedName>
</protein>
<dbReference type="SMART" id="SM00530">
    <property type="entry name" value="HTH_XRE"/>
    <property type="match status" value="1"/>
</dbReference>
<dbReference type="Proteomes" id="UP001606303">
    <property type="component" value="Unassembled WGS sequence"/>
</dbReference>
<dbReference type="PROSITE" id="PS50943">
    <property type="entry name" value="HTH_CROC1"/>
    <property type="match status" value="1"/>
</dbReference>
<dbReference type="RefSeq" id="WP_394380030.1">
    <property type="nucleotide sequence ID" value="NZ_JBIGIB010000001.1"/>
</dbReference>
<dbReference type="CDD" id="cd00093">
    <property type="entry name" value="HTH_XRE"/>
    <property type="match status" value="1"/>
</dbReference>
<sequence>MESYADRLNQALAASGLTKSQFTTAMGLSYQAIAKALEGKSKAFSASNHLKAASLLGVSATWLANGLGEKHDAIATLGRLNPTEVRLVALLRMLPEEVRNEAIAAFQRVASLRLETAQAVLNASNSID</sequence>
<evidence type="ECO:0000313" key="2">
    <source>
        <dbReference type="EMBL" id="MFG6465100.1"/>
    </source>
</evidence>
<proteinExistence type="predicted"/>
<evidence type="ECO:0000313" key="3">
    <source>
        <dbReference type="Proteomes" id="UP001606303"/>
    </source>
</evidence>
<comment type="caution">
    <text evidence="2">The sequence shown here is derived from an EMBL/GenBank/DDBJ whole genome shotgun (WGS) entry which is preliminary data.</text>
</comment>
<dbReference type="InterPro" id="IPR010982">
    <property type="entry name" value="Lambda_DNA-bd_dom_sf"/>
</dbReference>
<accession>A0ABW7GSZ8</accession>
<keyword evidence="3" id="KW-1185">Reference proteome</keyword>
<organism evidence="2 3">
    <name type="scientific">Pelomonas baiyunensis</name>
    <dbReference type="NCBI Taxonomy" id="3299026"/>
    <lineage>
        <taxon>Bacteria</taxon>
        <taxon>Pseudomonadati</taxon>
        <taxon>Pseudomonadota</taxon>
        <taxon>Betaproteobacteria</taxon>
        <taxon>Burkholderiales</taxon>
        <taxon>Sphaerotilaceae</taxon>
        <taxon>Roseateles</taxon>
    </lineage>
</organism>
<feature type="domain" description="HTH cro/C1-type" evidence="1">
    <location>
        <begin position="8"/>
        <end position="63"/>
    </location>
</feature>
<dbReference type="EMBL" id="JBIGIB010000001">
    <property type="protein sequence ID" value="MFG6465100.1"/>
    <property type="molecule type" value="Genomic_DNA"/>
</dbReference>
<gene>
    <name evidence="2" type="ORF">ACG01O_00620</name>
</gene>
<dbReference type="InterPro" id="IPR001387">
    <property type="entry name" value="Cro/C1-type_HTH"/>
</dbReference>
<reference evidence="2 3" key="1">
    <citation type="submission" date="2024-08" db="EMBL/GenBank/DDBJ databases">
        <authorList>
            <person name="Lu H."/>
        </authorList>
    </citation>
    <scope>NUCLEOTIDE SEQUENCE [LARGE SCALE GENOMIC DNA]</scope>
    <source>
        <strain evidence="2 3">BYS87W</strain>
    </source>
</reference>
<evidence type="ECO:0000259" key="1">
    <source>
        <dbReference type="PROSITE" id="PS50943"/>
    </source>
</evidence>
<name>A0ABW7GSZ8_9BURK</name>
<dbReference type="Gene3D" id="1.10.260.40">
    <property type="entry name" value="lambda repressor-like DNA-binding domains"/>
    <property type="match status" value="1"/>
</dbReference>